<dbReference type="AlphaFoldDB" id="A0AAV0VKD2"/>
<sequence>MMNENRLTNSFKSYVGWDDDEQISSCETSFIEQELSPKLHPGEMIIAEAQSVLLFTPVNEQKTGISGVLFVTNFRLSFVTSNEKHLKEHHIKKNLLLGHQRIHIICKNMRTLSYSFKFSPLGHGKTLANALLHHAFPKRHQLLFAYDYREPNVQSRYSTPTFRCRDDWEKELQRTKCFGWTLNSSNNKFCLSPSLPQFIVIGSAVIENHLRIAMQHFRDGRLPTWCWSTVNGATLSRKADVVDPSNLTQENAMLEIVRKSHPGLLRPFIMDLTKNLPSPKDVNQSFIKLQISVPGKWLQYVSSCLSSALIAANKLNRNESVVLQERDGRDLCCVISSLAQLMIDSHFRSIVGLQTLMQRNGVVMGHQFCTRLGHVNSTDSVKSPLLLLFLDCVWQLLQQFPAKFDITETYLTTLWDASHVSIFDTFLFDCERDRHCATKDVSPLMLRSVWDWEEQFMDQDLIQFHNPLFNASEVHQDDLLKVSTEISCLSIWTQCYYRFLPTLEISNGGKPLEDFAVRTLISMNDNDSKDTREVCTPSNIGSFFPFTHWRSSNSVPPSTLTISSLSLNTSDLQMETSLVEIPEHI</sequence>
<name>A0AAV0VKD2_9HEMI</name>
<evidence type="ECO:0000313" key="3">
    <source>
        <dbReference type="EMBL" id="CAI6343078.1"/>
    </source>
</evidence>
<evidence type="ECO:0000259" key="2">
    <source>
        <dbReference type="PROSITE" id="PS51339"/>
    </source>
</evidence>
<dbReference type="SUPFAM" id="SSF52799">
    <property type="entry name" value="(Phosphotyrosine protein) phosphatases II"/>
    <property type="match status" value="1"/>
</dbReference>
<reference evidence="3 4" key="1">
    <citation type="submission" date="2023-01" db="EMBL/GenBank/DDBJ databases">
        <authorList>
            <person name="Whitehead M."/>
        </authorList>
    </citation>
    <scope>NUCLEOTIDE SEQUENCE [LARGE SCALE GENOMIC DNA]</scope>
</reference>
<feature type="domain" description="Myotubularin phosphatase" evidence="2">
    <location>
        <begin position="162"/>
        <end position="496"/>
    </location>
</feature>
<protein>
    <recommendedName>
        <fullName evidence="2">Myotubularin phosphatase domain-containing protein</fullName>
    </recommendedName>
</protein>
<dbReference type="PANTHER" id="PTHR10807:SF110">
    <property type="entry name" value="FI17948P1"/>
    <property type="match status" value="1"/>
</dbReference>
<dbReference type="Proteomes" id="UP001160148">
    <property type="component" value="Unassembled WGS sequence"/>
</dbReference>
<dbReference type="CDD" id="cd14537">
    <property type="entry name" value="PTP-MTMR10-like"/>
    <property type="match status" value="1"/>
</dbReference>
<dbReference type="EMBL" id="CARXXK010000001">
    <property type="protein sequence ID" value="CAI6343078.1"/>
    <property type="molecule type" value="Genomic_DNA"/>
</dbReference>
<keyword evidence="4" id="KW-1185">Reference proteome</keyword>
<dbReference type="InterPro" id="IPR010569">
    <property type="entry name" value="Myotubularin-like_Pase_dom"/>
</dbReference>
<dbReference type="InterPro" id="IPR029021">
    <property type="entry name" value="Prot-tyrosine_phosphatase-like"/>
</dbReference>
<dbReference type="GO" id="GO:0046856">
    <property type="term" value="P:phosphatidylinositol dephosphorylation"/>
    <property type="evidence" value="ECO:0007669"/>
    <property type="project" value="TreeGrafter"/>
</dbReference>
<dbReference type="PANTHER" id="PTHR10807">
    <property type="entry name" value="MYOTUBULARIN-RELATED"/>
    <property type="match status" value="1"/>
</dbReference>
<evidence type="ECO:0000313" key="4">
    <source>
        <dbReference type="Proteomes" id="UP001160148"/>
    </source>
</evidence>
<dbReference type="InterPro" id="IPR030564">
    <property type="entry name" value="Myotubularin"/>
</dbReference>
<dbReference type="SUPFAM" id="SSF50729">
    <property type="entry name" value="PH domain-like"/>
    <property type="match status" value="1"/>
</dbReference>
<gene>
    <name evidence="3" type="ORF">MEUPH1_LOCUS395</name>
</gene>
<dbReference type="GO" id="GO:0016020">
    <property type="term" value="C:membrane"/>
    <property type="evidence" value="ECO:0007669"/>
    <property type="project" value="TreeGrafter"/>
</dbReference>
<comment type="similarity">
    <text evidence="1">Belongs to the protein-tyrosine phosphatase family. Non-receptor class myotubularin subfamily.</text>
</comment>
<comment type="caution">
    <text evidence="3">The sequence shown here is derived from an EMBL/GenBank/DDBJ whole genome shotgun (WGS) entry which is preliminary data.</text>
</comment>
<dbReference type="GO" id="GO:0005737">
    <property type="term" value="C:cytoplasm"/>
    <property type="evidence" value="ECO:0007669"/>
    <property type="project" value="TreeGrafter"/>
</dbReference>
<proteinExistence type="inferred from homology"/>
<evidence type="ECO:0000256" key="1">
    <source>
        <dbReference type="ARBA" id="ARBA00007471"/>
    </source>
</evidence>
<dbReference type="PROSITE" id="PS51339">
    <property type="entry name" value="PPASE_MYOTUBULARIN"/>
    <property type="match status" value="1"/>
</dbReference>
<dbReference type="Pfam" id="PF06602">
    <property type="entry name" value="Myotub-related"/>
    <property type="match status" value="2"/>
</dbReference>
<organism evidence="3 4">
    <name type="scientific">Macrosiphum euphorbiae</name>
    <name type="common">potato aphid</name>
    <dbReference type="NCBI Taxonomy" id="13131"/>
    <lineage>
        <taxon>Eukaryota</taxon>
        <taxon>Metazoa</taxon>
        <taxon>Ecdysozoa</taxon>
        <taxon>Arthropoda</taxon>
        <taxon>Hexapoda</taxon>
        <taxon>Insecta</taxon>
        <taxon>Pterygota</taxon>
        <taxon>Neoptera</taxon>
        <taxon>Paraneoptera</taxon>
        <taxon>Hemiptera</taxon>
        <taxon>Sternorrhyncha</taxon>
        <taxon>Aphidomorpha</taxon>
        <taxon>Aphidoidea</taxon>
        <taxon>Aphididae</taxon>
        <taxon>Macrosiphini</taxon>
        <taxon>Macrosiphum</taxon>
    </lineage>
</organism>
<accession>A0AAV0VKD2</accession>